<evidence type="ECO:0000313" key="7">
    <source>
        <dbReference type="EMBL" id="JAS03351.1"/>
    </source>
</evidence>
<dbReference type="AlphaFoldDB" id="A0A194ANJ4"/>
<reference evidence="7" key="1">
    <citation type="submission" date="2016-03" db="EMBL/GenBank/DDBJ databases">
        <authorList>
            <person name="Ploux O."/>
        </authorList>
    </citation>
    <scope>NUCLEOTIDE SEQUENCE</scope>
    <source>
        <tissue evidence="7">Mantle</tissue>
    </source>
</reference>
<dbReference type="EMBL" id="GELH01000922">
    <property type="protein sequence ID" value="JAS03350.1"/>
    <property type="molecule type" value="Transcribed_RNA"/>
</dbReference>
<keyword evidence="4 6" id="KW-0333">Golgi apparatus</keyword>
<accession>A0A194ANJ4</accession>
<dbReference type="EMBL" id="GELH01000921">
    <property type="protein sequence ID" value="JAS03351.1"/>
    <property type="molecule type" value="Transcribed_RNA"/>
</dbReference>
<dbReference type="GO" id="GO:0005901">
    <property type="term" value="C:caveola"/>
    <property type="evidence" value="ECO:0007669"/>
    <property type="project" value="UniProtKB-SubCell"/>
</dbReference>
<protein>
    <recommendedName>
        <fullName evidence="6">Caveolin</fullName>
    </recommendedName>
</protein>
<name>A0A194ANJ4_PINFU</name>
<keyword evidence="3 6" id="KW-1003">Cell membrane</keyword>
<comment type="similarity">
    <text evidence="2 6">Belongs to the caveolin family.</text>
</comment>
<evidence type="ECO:0000256" key="1">
    <source>
        <dbReference type="ARBA" id="ARBA00004202"/>
    </source>
</evidence>
<dbReference type="PANTHER" id="PTHR10844:SF19">
    <property type="entry name" value="CAVEOLIN-2"/>
    <property type="match status" value="1"/>
</dbReference>
<dbReference type="PANTHER" id="PTHR10844">
    <property type="entry name" value="CAVEOLIN"/>
    <property type="match status" value="1"/>
</dbReference>
<evidence type="ECO:0000256" key="2">
    <source>
        <dbReference type="ARBA" id="ARBA00010988"/>
    </source>
</evidence>
<evidence type="ECO:0000256" key="3">
    <source>
        <dbReference type="ARBA" id="ARBA00022475"/>
    </source>
</evidence>
<organism evidence="7">
    <name type="scientific">Pinctada fucata</name>
    <name type="common">Akoya pearl oyster</name>
    <name type="synonym">Pinctada imbricata fucata</name>
    <dbReference type="NCBI Taxonomy" id="50426"/>
    <lineage>
        <taxon>Eukaryota</taxon>
        <taxon>Metazoa</taxon>
        <taxon>Spiralia</taxon>
        <taxon>Lophotrochozoa</taxon>
        <taxon>Mollusca</taxon>
        <taxon>Bivalvia</taxon>
        <taxon>Autobranchia</taxon>
        <taxon>Pteriomorphia</taxon>
        <taxon>Pterioida</taxon>
        <taxon>Pterioidea</taxon>
        <taxon>Pteriidae</taxon>
        <taxon>Pinctada</taxon>
    </lineage>
</organism>
<proteinExistence type="inferred from homology"/>
<dbReference type="GO" id="GO:0000139">
    <property type="term" value="C:Golgi membrane"/>
    <property type="evidence" value="ECO:0007669"/>
    <property type="project" value="UniProtKB-SubCell"/>
</dbReference>
<comment type="function">
    <text evidence="6">May act as a scaffolding protein within caveolar membranes. Interacts directly with G-protein alpha subunits and can functionally regulate their activity.</text>
</comment>
<dbReference type="Pfam" id="PF01146">
    <property type="entry name" value="Caveolin"/>
    <property type="match status" value="1"/>
</dbReference>
<sequence>MTSLPLNLENRDINEINNHVQVAFEDVLAEPPGLHSLDCVWSASYAVFECSKNCCYKLMTLLCGICIALEWGCTFAEIAFQHVWCHTPCLRVFTINALCFQKFYGTCMNCCLAPVCETCGLCFSKITVSNK</sequence>
<keyword evidence="5 6" id="KW-0472">Membrane</keyword>
<evidence type="ECO:0000256" key="6">
    <source>
        <dbReference type="RuleBase" id="RU000680"/>
    </source>
</evidence>
<dbReference type="InterPro" id="IPR001612">
    <property type="entry name" value="Caveolin"/>
</dbReference>
<dbReference type="GO" id="GO:0070836">
    <property type="term" value="P:caveola assembly"/>
    <property type="evidence" value="ECO:0007669"/>
    <property type="project" value="InterPro"/>
</dbReference>
<evidence type="ECO:0000256" key="5">
    <source>
        <dbReference type="ARBA" id="ARBA00023136"/>
    </source>
</evidence>
<evidence type="ECO:0000256" key="4">
    <source>
        <dbReference type="ARBA" id="ARBA00023034"/>
    </source>
</evidence>
<comment type="subcellular location">
    <subcellularLocation>
        <location evidence="1 6">Cell membrane</location>
        <topology evidence="1 6">Peripheral membrane protein</topology>
    </subcellularLocation>
    <subcellularLocation>
        <location evidence="6">Golgi apparatus membrane</location>
        <topology evidence="6">Peripheral membrane protein</topology>
    </subcellularLocation>
    <subcellularLocation>
        <location evidence="6">Membrane</location>
        <location evidence="6">Caveola</location>
        <topology evidence="6">Peripheral membrane protein</topology>
    </subcellularLocation>
</comment>
<dbReference type="GO" id="GO:0060090">
    <property type="term" value="F:molecular adaptor activity"/>
    <property type="evidence" value="ECO:0007669"/>
    <property type="project" value="TreeGrafter"/>
</dbReference>